<dbReference type="PANTHER" id="PTHR14202:SF0">
    <property type="entry name" value="RNA-BINDING PROTEIN RO60"/>
    <property type="match status" value="1"/>
</dbReference>
<dbReference type="InterPro" id="IPR040322">
    <property type="entry name" value="TROVE2"/>
</dbReference>
<dbReference type="EMBL" id="BAAAHQ010000036">
    <property type="protein sequence ID" value="GAA0944514.1"/>
    <property type="molecule type" value="Genomic_DNA"/>
</dbReference>
<dbReference type="PROSITE" id="PS50988">
    <property type="entry name" value="TROVE"/>
    <property type="match status" value="1"/>
</dbReference>
<evidence type="ECO:0000313" key="9">
    <source>
        <dbReference type="EMBL" id="GAA0944514.1"/>
    </source>
</evidence>
<keyword evidence="3" id="KW-0963">Cytoplasm</keyword>
<organism evidence="9 10">
    <name type="scientific">Nonomuraea longicatena</name>
    <dbReference type="NCBI Taxonomy" id="83682"/>
    <lineage>
        <taxon>Bacteria</taxon>
        <taxon>Bacillati</taxon>
        <taxon>Actinomycetota</taxon>
        <taxon>Actinomycetes</taxon>
        <taxon>Streptosporangiales</taxon>
        <taxon>Streptosporangiaceae</taxon>
        <taxon>Nonomuraea</taxon>
    </lineage>
</organism>
<keyword evidence="4" id="KW-0479">Metal-binding</keyword>
<dbReference type="SUPFAM" id="SSF140864">
    <property type="entry name" value="TROVE domain-like"/>
    <property type="match status" value="1"/>
</dbReference>
<gene>
    <name evidence="9" type="ORF">GCM10009560_58600</name>
</gene>
<dbReference type="InterPro" id="IPR056800">
    <property type="entry name" value="vWA_Ro60"/>
</dbReference>
<feature type="domain" description="TROVE" evidence="8">
    <location>
        <begin position="29"/>
        <end position="385"/>
    </location>
</feature>
<evidence type="ECO:0000256" key="2">
    <source>
        <dbReference type="ARBA" id="ARBA00007814"/>
    </source>
</evidence>
<dbReference type="InterPro" id="IPR036465">
    <property type="entry name" value="vWFA_dom_sf"/>
</dbReference>
<evidence type="ECO:0000259" key="8">
    <source>
        <dbReference type="PROSITE" id="PS50988"/>
    </source>
</evidence>
<dbReference type="Pfam" id="PF25045">
    <property type="entry name" value="vWA_Ro60"/>
    <property type="match status" value="1"/>
</dbReference>
<comment type="similarity">
    <text evidence="2">Belongs to the Ro 60 kDa family.</text>
</comment>
<dbReference type="Proteomes" id="UP001501578">
    <property type="component" value="Unassembled WGS sequence"/>
</dbReference>
<evidence type="ECO:0000256" key="3">
    <source>
        <dbReference type="ARBA" id="ARBA00022490"/>
    </source>
</evidence>
<comment type="caution">
    <text evidence="9">The sequence shown here is derived from an EMBL/GenBank/DDBJ whole genome shotgun (WGS) entry which is preliminary data.</text>
</comment>
<accession>A0ABN1QMC0</accession>
<dbReference type="SUPFAM" id="SSF53300">
    <property type="entry name" value="vWA-like"/>
    <property type="match status" value="1"/>
</dbReference>
<keyword evidence="6" id="KW-0687">Ribonucleoprotein</keyword>
<dbReference type="Pfam" id="PF05731">
    <property type="entry name" value="TROVE"/>
    <property type="match status" value="2"/>
</dbReference>
<protein>
    <submittedName>
        <fullName evidence="9">TROVE domain-containing protein</fullName>
    </submittedName>
</protein>
<dbReference type="RefSeq" id="WP_343953335.1">
    <property type="nucleotide sequence ID" value="NZ_BAAAHQ010000036.1"/>
</dbReference>
<dbReference type="InterPro" id="IPR037214">
    <property type="entry name" value="TROVE_dom_sf"/>
</dbReference>
<evidence type="ECO:0000256" key="7">
    <source>
        <dbReference type="SAM" id="MobiDB-lite"/>
    </source>
</evidence>
<dbReference type="PANTHER" id="PTHR14202">
    <property type="entry name" value="60 KDA RIBONUCLEOPROTEIN SSA/RO"/>
    <property type="match status" value="1"/>
</dbReference>
<evidence type="ECO:0000256" key="1">
    <source>
        <dbReference type="ARBA" id="ARBA00004496"/>
    </source>
</evidence>
<proteinExistence type="inferred from homology"/>
<dbReference type="InterPro" id="IPR008858">
    <property type="entry name" value="TROVE_dom"/>
</dbReference>
<keyword evidence="10" id="KW-1185">Reference proteome</keyword>
<evidence type="ECO:0000313" key="10">
    <source>
        <dbReference type="Proteomes" id="UP001501578"/>
    </source>
</evidence>
<comment type="subcellular location">
    <subcellularLocation>
        <location evidence="1">Cytoplasm</location>
    </subcellularLocation>
</comment>
<evidence type="ECO:0000256" key="6">
    <source>
        <dbReference type="ARBA" id="ARBA00023274"/>
    </source>
</evidence>
<reference evidence="9 10" key="1">
    <citation type="journal article" date="2019" name="Int. J. Syst. Evol. Microbiol.">
        <title>The Global Catalogue of Microorganisms (GCM) 10K type strain sequencing project: providing services to taxonomists for standard genome sequencing and annotation.</title>
        <authorList>
            <consortium name="The Broad Institute Genomics Platform"/>
            <consortium name="The Broad Institute Genome Sequencing Center for Infectious Disease"/>
            <person name="Wu L."/>
            <person name="Ma J."/>
        </authorList>
    </citation>
    <scope>NUCLEOTIDE SEQUENCE [LARGE SCALE GENOMIC DNA]</scope>
    <source>
        <strain evidence="9 10">JCM 11136</strain>
    </source>
</reference>
<keyword evidence="5" id="KW-0694">RNA-binding</keyword>
<feature type="region of interest" description="Disordered" evidence="7">
    <location>
        <begin position="1"/>
        <end position="25"/>
    </location>
</feature>
<dbReference type="Gene3D" id="3.40.50.410">
    <property type="entry name" value="von Willebrand factor, type A domain"/>
    <property type="match status" value="2"/>
</dbReference>
<evidence type="ECO:0000256" key="5">
    <source>
        <dbReference type="ARBA" id="ARBA00022884"/>
    </source>
</evidence>
<sequence>MARDRDPLAGVSAIATPQGRPLPGRTGQVRNAAGGYVFAKDVWSRLEDFLILGTTGGTYYVGEAALTAANAAVLFEAVAVDGPRVVELLTEISTARPPRAPKPRPALFALAACYANGDAATRRAAKAALPKVARTTDHLAQFFGYYKNLGGKPTARGTAPRAGRSLRSALGSWFLEGEADAVAFKAVKARQRKTPQGEAFDLRDALRIAHPKADTAQRATLFGWIAGNVADDVAREELPAIDRFLTAKAVTTVEQAVRVVTEERVPWEFLPDAMLREHRVWDALVDTVGMTALIRNLARMTRIGTLRPMTEATRRAVARLTDRDALLKARIHPMDAFLALRVYGSGRSRPNPHAEAQTWTPVPAVLDALEETYQLSFGAVEPSGRRLLVAVDSSGSMSARWGAPVVVGGSEIGSPYEVGCAMAVMLSRIERGNVHVIDVDTRVHASKVTPRTNLREIGRWRPSGGGTDLALPFEWARRERMAVDGIVVFTDNETWAGGRHASQALDAYRRAVAGDARVVVAAMTAGGHSIGDPKDAGVLNVAGLDASLPMVVNAFVR</sequence>
<evidence type="ECO:0000256" key="4">
    <source>
        <dbReference type="ARBA" id="ARBA00022723"/>
    </source>
</evidence>
<name>A0ABN1QMC0_9ACTN</name>